<comment type="similarity">
    <text evidence="3">Belongs to the cysteine synthase/cystathionine beta-synthase family.</text>
</comment>
<evidence type="ECO:0000256" key="9">
    <source>
        <dbReference type="ARBA" id="ARBA00026192"/>
    </source>
</evidence>
<evidence type="ECO:0000256" key="4">
    <source>
        <dbReference type="ARBA" id="ARBA00012041"/>
    </source>
</evidence>
<dbReference type="SUPFAM" id="SSF53686">
    <property type="entry name" value="Tryptophan synthase beta subunit-like PLP-dependent enzymes"/>
    <property type="match status" value="1"/>
</dbReference>
<dbReference type="InterPro" id="IPR036052">
    <property type="entry name" value="TrpB-like_PALP_sf"/>
</dbReference>
<dbReference type="KEGG" id="bvk:117231499"/>
<dbReference type="SUPFAM" id="SSF54631">
    <property type="entry name" value="CBS-domain pair"/>
    <property type="match status" value="1"/>
</dbReference>
<dbReference type="PANTHER" id="PTHR10314">
    <property type="entry name" value="CYSTATHIONINE BETA-SYNTHASE"/>
    <property type="match status" value="1"/>
</dbReference>
<keyword evidence="7" id="KW-0028">Amino-acid biosynthesis</keyword>
<evidence type="ECO:0000256" key="8">
    <source>
        <dbReference type="ARBA" id="ARBA00023239"/>
    </source>
</evidence>
<dbReference type="UniPathway" id="UPA00136">
    <property type="reaction ID" value="UER00201"/>
</dbReference>
<evidence type="ECO:0000259" key="11">
    <source>
        <dbReference type="Pfam" id="PF00291"/>
    </source>
</evidence>
<keyword evidence="12" id="KW-1185">Reference proteome</keyword>
<evidence type="ECO:0000313" key="13">
    <source>
        <dbReference type="RefSeq" id="XP_033345895.1"/>
    </source>
</evidence>
<keyword evidence="5" id="KW-0663">Pyridoxal phosphate</keyword>
<evidence type="ECO:0000256" key="10">
    <source>
        <dbReference type="ARBA" id="ARBA00047490"/>
    </source>
</evidence>
<dbReference type="GO" id="GO:0019343">
    <property type="term" value="P:cysteine biosynthetic process via cystathionine"/>
    <property type="evidence" value="ECO:0007669"/>
    <property type="project" value="InterPro"/>
</dbReference>
<dbReference type="InterPro" id="IPR050214">
    <property type="entry name" value="Cys_Synth/Cystath_Beta-Synth"/>
</dbReference>
<dbReference type="FunFam" id="3.40.50.1100:FF:000118">
    <property type="entry name" value="Related to CYS4-cystathionine beta-synthase"/>
    <property type="match status" value="1"/>
</dbReference>
<dbReference type="FunFam" id="3.40.50.1100:FF:000003">
    <property type="entry name" value="Cystathionine beta-synthase"/>
    <property type="match status" value="1"/>
</dbReference>
<dbReference type="Pfam" id="PF00291">
    <property type="entry name" value="PALP"/>
    <property type="match status" value="1"/>
</dbReference>
<dbReference type="InterPro" id="IPR001926">
    <property type="entry name" value="TrpB-like_PALP"/>
</dbReference>
<dbReference type="InterPro" id="IPR001216">
    <property type="entry name" value="P-phosphate_BS"/>
</dbReference>
<evidence type="ECO:0000256" key="6">
    <source>
        <dbReference type="ARBA" id="ARBA00023122"/>
    </source>
</evidence>
<dbReference type="GO" id="GO:0006535">
    <property type="term" value="P:cysteine biosynthetic process from serine"/>
    <property type="evidence" value="ECO:0007669"/>
    <property type="project" value="InterPro"/>
</dbReference>
<dbReference type="InterPro" id="IPR046342">
    <property type="entry name" value="CBS_dom_sf"/>
</dbReference>
<organism evidence="12 13">
    <name type="scientific">Bombus vosnesenskii</name>
    <dbReference type="NCBI Taxonomy" id="207650"/>
    <lineage>
        <taxon>Eukaryota</taxon>
        <taxon>Metazoa</taxon>
        <taxon>Ecdysozoa</taxon>
        <taxon>Arthropoda</taxon>
        <taxon>Hexapoda</taxon>
        <taxon>Insecta</taxon>
        <taxon>Pterygota</taxon>
        <taxon>Neoptera</taxon>
        <taxon>Endopterygota</taxon>
        <taxon>Hymenoptera</taxon>
        <taxon>Apocrita</taxon>
        <taxon>Aculeata</taxon>
        <taxon>Apoidea</taxon>
        <taxon>Anthophila</taxon>
        <taxon>Apidae</taxon>
        <taxon>Bombus</taxon>
        <taxon>Pyrobombus</taxon>
    </lineage>
</organism>
<comment type="cofactor">
    <cofactor evidence="1">
        <name>pyridoxal 5'-phosphate</name>
        <dbReference type="ChEBI" id="CHEBI:597326"/>
    </cofactor>
</comment>
<dbReference type="InterPro" id="IPR005857">
    <property type="entry name" value="Cysta_beta_synth"/>
</dbReference>
<evidence type="ECO:0000256" key="1">
    <source>
        <dbReference type="ARBA" id="ARBA00001933"/>
    </source>
</evidence>
<keyword evidence="7" id="KW-0198">Cysteine biosynthesis</keyword>
<dbReference type="RefSeq" id="XP_033345895.1">
    <property type="nucleotide sequence ID" value="XM_033490004.1"/>
</dbReference>
<feature type="domain" description="Tryptophan synthase beta chain-like PALP" evidence="11">
    <location>
        <begin position="40"/>
        <end position="333"/>
    </location>
</feature>
<dbReference type="NCBIfam" id="TIGR01137">
    <property type="entry name" value="cysta_beta"/>
    <property type="match status" value="1"/>
</dbReference>
<dbReference type="GeneID" id="117231499"/>
<evidence type="ECO:0000313" key="12">
    <source>
        <dbReference type="Proteomes" id="UP000504631"/>
    </source>
</evidence>
<keyword evidence="8" id="KW-0456">Lyase</keyword>
<dbReference type="CTD" id="875"/>
<proteinExistence type="inferred from homology"/>
<evidence type="ECO:0000256" key="7">
    <source>
        <dbReference type="ARBA" id="ARBA00023192"/>
    </source>
</evidence>
<comment type="pathway">
    <text evidence="2">Amino-acid biosynthesis; L-cysteine biosynthesis; L-cysteine from L-homocysteine and L-serine: step 1/2.</text>
</comment>
<sequence length="499" mass="55506">MEFKKPNRSSSCTWELNATNSPHTCRMENGDRTKILPDILTTIGQTPLIKLNNIPKSYGIKCEMYVKCEFLNPGGSVKDRIAYRMVQDAEEKGLLKPGYTIIEPTSGNTGIGLAMVAAVRGYRCIIVMPEKMSDEKASTLCALGAEIVRTPTEASWDSPEAHISVAQKLQTEIPNSIILDQYTNPGNPLVHYDQTATEIWKQCEGKLDYVVAGAGTGGTVSGIARKLKELSPDIKIIAVDPKGSILDPESQDSEVGFYEVEGIGYDFVPTVLDRNVIDKWVKTEDYESLNAARMLIREEGLLCGGSSGSALIAALKIAKDIPEGKRIVIVLPDGIRNYLTKFVSNHWMEARGFLQATCQIETNKWWWNMKVSNLSFDKQPLLKENTVTCQEAVQMIKNTDIQLLLISDNDTHIKGVISLNRILSNIISGAVNYTDFVEKTMVKQYVTVKYSASLGYLSRILEKEPYAVILDDERDDAFVGVINQFHILNFITKNNGYNI</sequence>
<gene>
    <name evidence="13" type="primary">LOC117231499</name>
</gene>
<evidence type="ECO:0000256" key="5">
    <source>
        <dbReference type="ARBA" id="ARBA00022898"/>
    </source>
</evidence>
<dbReference type="Gene3D" id="3.40.50.1100">
    <property type="match status" value="2"/>
</dbReference>
<dbReference type="GO" id="GO:0005737">
    <property type="term" value="C:cytoplasm"/>
    <property type="evidence" value="ECO:0007669"/>
    <property type="project" value="InterPro"/>
</dbReference>
<dbReference type="EC" id="4.2.1.22" evidence="4"/>
<keyword evidence="6" id="KW-0129">CBS domain</keyword>
<dbReference type="PROSITE" id="PS00901">
    <property type="entry name" value="CYS_SYNTHASE"/>
    <property type="match status" value="1"/>
</dbReference>
<dbReference type="GO" id="GO:0004122">
    <property type="term" value="F:cystathionine beta-synthase activity"/>
    <property type="evidence" value="ECO:0007669"/>
    <property type="project" value="UniProtKB-EC"/>
</dbReference>
<dbReference type="AlphaFoldDB" id="A0A6J3K0B0"/>
<dbReference type="CDD" id="cd01561">
    <property type="entry name" value="CBS_like"/>
    <property type="match status" value="1"/>
</dbReference>
<dbReference type="Gene3D" id="3.10.580.10">
    <property type="entry name" value="CBS-domain"/>
    <property type="match status" value="1"/>
</dbReference>
<accession>A0A6J3K0B0</accession>
<reference evidence="13" key="1">
    <citation type="submission" date="2025-08" db="UniProtKB">
        <authorList>
            <consortium name="RefSeq"/>
        </authorList>
    </citation>
    <scope>IDENTIFICATION</scope>
    <source>
        <tissue evidence="13">Muscle</tissue>
    </source>
</reference>
<comment type="catalytic activity">
    <reaction evidence="10">
        <text>L-homocysteine + L-serine = L,L-cystathionine + H2O</text>
        <dbReference type="Rhea" id="RHEA:10112"/>
        <dbReference type="ChEBI" id="CHEBI:15377"/>
        <dbReference type="ChEBI" id="CHEBI:33384"/>
        <dbReference type="ChEBI" id="CHEBI:58161"/>
        <dbReference type="ChEBI" id="CHEBI:58199"/>
        <dbReference type="EC" id="4.2.1.22"/>
    </reaction>
</comment>
<dbReference type="GO" id="GO:0030170">
    <property type="term" value="F:pyridoxal phosphate binding"/>
    <property type="evidence" value="ECO:0007669"/>
    <property type="project" value="UniProtKB-ARBA"/>
</dbReference>
<evidence type="ECO:0000256" key="2">
    <source>
        <dbReference type="ARBA" id="ARBA00005003"/>
    </source>
</evidence>
<protein>
    <recommendedName>
        <fullName evidence="9">Cystathionine beta-synthase</fullName>
        <ecNumber evidence="4">4.2.1.22</ecNumber>
    </recommendedName>
</protein>
<name>A0A6J3K0B0_9HYME</name>
<dbReference type="Proteomes" id="UP000504631">
    <property type="component" value="Unplaced"/>
</dbReference>
<evidence type="ECO:0000256" key="3">
    <source>
        <dbReference type="ARBA" id="ARBA00007103"/>
    </source>
</evidence>